<dbReference type="EMBL" id="PDSK01000032">
    <property type="protein sequence ID" value="PIE35815.1"/>
    <property type="molecule type" value="Genomic_DNA"/>
</dbReference>
<dbReference type="Proteomes" id="UP000230821">
    <property type="component" value="Unassembled WGS sequence"/>
</dbReference>
<name>A0A2G6KJJ3_9BACT</name>
<evidence type="ECO:0000313" key="3">
    <source>
        <dbReference type="Proteomes" id="UP000230821"/>
    </source>
</evidence>
<sequence length="343" mass="38825">MDTQRSDWTEADLQHLIGQPKSFTLEFKPSKICSLGTVFSRNLSKDLSAFANAEGGTIVLGIQDNRGRPKTALNLDEGLDPTKFSLEQLQHTIDCGLRPHLPGILCHTVPLSGENAGRVAYVITVPKGETAYQASDNIYYSRNGFRNEPIHDRLIRLLMFREQTATVALEVGNCEILPHDDQDEYRFDLVIVNTSSRSIEDFLISLKLVIQNDELQLWAPTMFVDNEEDIRNELKSVESMLEIGEDIEEYKRYEILQGPGIPFQSGDELRCSFRRIMQLLYQVDGTKIFPQDRLIFPGGKWLIKGMPHGVPLAAFQPRLHWTIYLDNAAPCTGEIEIGPQFQS</sequence>
<dbReference type="InterPro" id="IPR038461">
    <property type="entry name" value="Schlafen_AlbA_2_dom_sf"/>
</dbReference>
<evidence type="ECO:0000259" key="1">
    <source>
        <dbReference type="Pfam" id="PF04326"/>
    </source>
</evidence>
<comment type="caution">
    <text evidence="2">The sequence shown here is derived from an EMBL/GenBank/DDBJ whole genome shotgun (WGS) entry which is preliminary data.</text>
</comment>
<proteinExistence type="predicted"/>
<protein>
    <recommendedName>
        <fullName evidence="1">Schlafen AlbA-2 domain-containing protein</fullName>
    </recommendedName>
</protein>
<feature type="domain" description="Schlafen AlbA-2" evidence="1">
    <location>
        <begin position="24"/>
        <end position="149"/>
    </location>
</feature>
<accession>A0A2G6KJJ3</accession>
<dbReference type="AlphaFoldDB" id="A0A2G6KJJ3"/>
<dbReference type="PANTHER" id="PTHR30595">
    <property type="entry name" value="GLPR-RELATED TRANSCRIPTIONAL REPRESSOR"/>
    <property type="match status" value="1"/>
</dbReference>
<evidence type="ECO:0000313" key="2">
    <source>
        <dbReference type="EMBL" id="PIE35815.1"/>
    </source>
</evidence>
<dbReference type="Gene3D" id="3.30.950.30">
    <property type="entry name" value="Schlafen, AAA domain"/>
    <property type="match status" value="1"/>
</dbReference>
<dbReference type="PANTHER" id="PTHR30595:SF6">
    <property type="entry name" value="SCHLAFEN ALBA-2 DOMAIN-CONTAINING PROTEIN"/>
    <property type="match status" value="1"/>
</dbReference>
<gene>
    <name evidence="2" type="ORF">CSA56_02735</name>
</gene>
<dbReference type="Pfam" id="PF04326">
    <property type="entry name" value="SLFN_AlbA_2"/>
    <property type="match status" value="1"/>
</dbReference>
<reference evidence="2 3" key="1">
    <citation type="submission" date="2017-10" db="EMBL/GenBank/DDBJ databases">
        <title>Novel microbial diversity and functional potential in the marine mammal oral microbiome.</title>
        <authorList>
            <person name="Dudek N.K."/>
            <person name="Sun C.L."/>
            <person name="Burstein D."/>
            <person name="Kantor R.S."/>
            <person name="Aliaga Goltsman D.S."/>
            <person name="Bik E.M."/>
            <person name="Thomas B.C."/>
            <person name="Banfield J.F."/>
            <person name="Relman D.A."/>
        </authorList>
    </citation>
    <scope>NUCLEOTIDE SEQUENCE [LARGE SCALE GENOMIC DNA]</scope>
    <source>
        <strain evidence="2">DOLJORAL78_47_16</strain>
    </source>
</reference>
<organism evidence="2 3">
    <name type="scientific">candidate division KSB3 bacterium</name>
    <dbReference type="NCBI Taxonomy" id="2044937"/>
    <lineage>
        <taxon>Bacteria</taxon>
        <taxon>candidate division KSB3</taxon>
    </lineage>
</organism>
<dbReference type="InterPro" id="IPR007421">
    <property type="entry name" value="Schlafen_AlbA_2_dom"/>
</dbReference>